<evidence type="ECO:0000313" key="2">
    <source>
        <dbReference type="EMBL" id="OWK47454.1"/>
    </source>
</evidence>
<sequence length="107" mass="12286">MADDKKPDNAKLLIGKWELVKVKNEKLPTGFSATVDFDKNGKVKYAVSIDGKDTIKDAAYKVEQENIILSSDKQDRKDGRLTIKKLTEKELIVEDEEKKTLEYQRKK</sequence>
<protein>
    <recommendedName>
        <fullName evidence="1">Lipocalin-like domain-containing protein</fullName>
    </recommendedName>
</protein>
<dbReference type="InterPro" id="IPR024311">
    <property type="entry name" value="Lipocalin-like"/>
</dbReference>
<organism evidence="2 3">
    <name type="scientific">Fimbriiglobus ruber</name>
    <dbReference type="NCBI Taxonomy" id="1908690"/>
    <lineage>
        <taxon>Bacteria</taxon>
        <taxon>Pseudomonadati</taxon>
        <taxon>Planctomycetota</taxon>
        <taxon>Planctomycetia</taxon>
        <taxon>Gemmatales</taxon>
        <taxon>Gemmataceae</taxon>
        <taxon>Fimbriiglobus</taxon>
    </lineage>
</organism>
<evidence type="ECO:0000259" key="1">
    <source>
        <dbReference type="Pfam" id="PF13648"/>
    </source>
</evidence>
<comment type="caution">
    <text evidence="2">The sequence shown here is derived from an EMBL/GenBank/DDBJ whole genome shotgun (WGS) entry which is preliminary data.</text>
</comment>
<dbReference type="Pfam" id="PF13648">
    <property type="entry name" value="Lipocalin_4"/>
    <property type="match status" value="1"/>
</dbReference>
<dbReference type="AlphaFoldDB" id="A0A225E6R9"/>
<dbReference type="Gene3D" id="2.40.128.370">
    <property type="match status" value="1"/>
</dbReference>
<evidence type="ECO:0000313" key="3">
    <source>
        <dbReference type="Proteomes" id="UP000214646"/>
    </source>
</evidence>
<accession>A0A225E6R9</accession>
<name>A0A225E6R9_9BACT</name>
<gene>
    <name evidence="2" type="ORF">FRUB_01153</name>
</gene>
<keyword evidence="3" id="KW-1185">Reference proteome</keyword>
<dbReference type="EMBL" id="NIDE01000001">
    <property type="protein sequence ID" value="OWK47454.1"/>
    <property type="molecule type" value="Genomic_DNA"/>
</dbReference>
<feature type="domain" description="Lipocalin-like" evidence="1">
    <location>
        <begin position="13"/>
        <end position="92"/>
    </location>
</feature>
<proteinExistence type="predicted"/>
<reference evidence="3" key="1">
    <citation type="submission" date="2017-06" db="EMBL/GenBank/DDBJ databases">
        <title>Genome analysis of Fimbriiglobus ruber SP5, the first member of the order Planctomycetales with confirmed chitinolytic capability.</title>
        <authorList>
            <person name="Ravin N.V."/>
            <person name="Rakitin A.L."/>
            <person name="Ivanova A.A."/>
            <person name="Beletsky A.V."/>
            <person name="Kulichevskaya I.S."/>
            <person name="Mardanov A.V."/>
            <person name="Dedysh S.N."/>
        </authorList>
    </citation>
    <scope>NUCLEOTIDE SEQUENCE [LARGE SCALE GENOMIC DNA]</scope>
    <source>
        <strain evidence="3">SP5</strain>
    </source>
</reference>
<dbReference type="Proteomes" id="UP000214646">
    <property type="component" value="Unassembled WGS sequence"/>
</dbReference>